<accession>A0A842IRQ7</accession>
<evidence type="ECO:0000313" key="3">
    <source>
        <dbReference type="Proteomes" id="UP000533900"/>
    </source>
</evidence>
<keyword evidence="3" id="KW-1185">Reference proteome</keyword>
<evidence type="ECO:0008006" key="4">
    <source>
        <dbReference type="Google" id="ProtNLM"/>
    </source>
</evidence>
<gene>
    <name evidence="2" type="ORF">H7F21_10005</name>
</gene>
<feature type="signal peptide" evidence="1">
    <location>
        <begin position="1"/>
        <end position="23"/>
    </location>
</feature>
<dbReference type="Proteomes" id="UP000533900">
    <property type="component" value="Unassembled WGS sequence"/>
</dbReference>
<evidence type="ECO:0000313" key="2">
    <source>
        <dbReference type="EMBL" id="MBC2845425.1"/>
    </source>
</evidence>
<evidence type="ECO:0000256" key="1">
    <source>
        <dbReference type="SAM" id="SignalP"/>
    </source>
</evidence>
<feature type="chain" id="PRO_5032308863" description="YD repeat-containing protein" evidence="1">
    <location>
        <begin position="24"/>
        <end position="199"/>
    </location>
</feature>
<dbReference type="AlphaFoldDB" id="A0A842IRQ7"/>
<comment type="caution">
    <text evidence="2">The sequence shown here is derived from an EMBL/GenBank/DDBJ whole genome shotgun (WGS) entry which is preliminary data.</text>
</comment>
<keyword evidence="1" id="KW-0732">Signal</keyword>
<name>A0A842IRQ7_9FLAO</name>
<protein>
    <recommendedName>
        <fullName evidence="4">YD repeat-containing protein</fullName>
    </recommendedName>
</protein>
<reference evidence="2" key="1">
    <citation type="submission" date="2020-08" db="EMBL/GenBank/DDBJ databases">
        <title>Winogradskyella ouciana sp. nov., isolated from the hadal seawater of the Mariana Trench.</title>
        <authorList>
            <person name="He X."/>
        </authorList>
    </citation>
    <scope>NUCLEOTIDE SEQUENCE [LARGE SCALE GENOMIC DNA]</scope>
    <source>
        <strain evidence="2">KCTC 52348</strain>
    </source>
</reference>
<dbReference type="PROSITE" id="PS51257">
    <property type="entry name" value="PROKAR_LIPOPROTEIN"/>
    <property type="match status" value="1"/>
</dbReference>
<sequence>MKNHKIVFALLVVFFSCTLHLYAQKSSISMDYKEYYNTRGEQYRIVFVWNTKTGKSARYYYNQKKWYKSEVALPNNPTGDTSNQTGEIMMNYNEYYNTRGQQYRIVYVWNTRTGKSARYYYNQNKWHKSEVALPDNPTGDTSNQVGEIMMDYSEYYNPRGQQYRIVYVWNTKTGKSARYYYNQNKWHKSEVALPDKPLN</sequence>
<proteinExistence type="predicted"/>
<organism evidence="2 3">
    <name type="scientific">Winogradskyella flava</name>
    <dbReference type="NCBI Taxonomy" id="1884876"/>
    <lineage>
        <taxon>Bacteria</taxon>
        <taxon>Pseudomonadati</taxon>
        <taxon>Bacteroidota</taxon>
        <taxon>Flavobacteriia</taxon>
        <taxon>Flavobacteriales</taxon>
        <taxon>Flavobacteriaceae</taxon>
        <taxon>Winogradskyella</taxon>
    </lineage>
</organism>
<dbReference type="EMBL" id="JACLCP010000002">
    <property type="protein sequence ID" value="MBC2845425.1"/>
    <property type="molecule type" value="Genomic_DNA"/>
</dbReference>
<dbReference type="RefSeq" id="WP_185789125.1">
    <property type="nucleotide sequence ID" value="NZ_JACLCP010000002.1"/>
</dbReference>